<evidence type="ECO:0000313" key="3">
    <source>
        <dbReference type="Proteomes" id="UP001597024"/>
    </source>
</evidence>
<dbReference type="EMBL" id="JBHTHX010002163">
    <property type="protein sequence ID" value="MFD0890015.1"/>
    <property type="molecule type" value="Genomic_DNA"/>
</dbReference>
<feature type="non-terminal residue" evidence="2">
    <location>
        <position position="297"/>
    </location>
</feature>
<feature type="compositionally biased region" description="Gly residues" evidence="1">
    <location>
        <begin position="115"/>
        <end position="139"/>
    </location>
</feature>
<evidence type="ECO:0000256" key="1">
    <source>
        <dbReference type="SAM" id="MobiDB-lite"/>
    </source>
</evidence>
<reference evidence="3" key="1">
    <citation type="journal article" date="2019" name="Int. J. Syst. Evol. Microbiol.">
        <title>The Global Catalogue of Microorganisms (GCM) 10K type strain sequencing project: providing services to taxonomists for standard genome sequencing and annotation.</title>
        <authorList>
            <consortium name="The Broad Institute Genomics Platform"/>
            <consortium name="The Broad Institute Genome Sequencing Center for Infectious Disease"/>
            <person name="Wu L."/>
            <person name="Ma J."/>
        </authorList>
    </citation>
    <scope>NUCLEOTIDE SEQUENCE [LARGE SCALE GENOMIC DNA]</scope>
    <source>
        <strain evidence="3">CCUG 62974</strain>
    </source>
</reference>
<feature type="compositionally biased region" description="Low complexity" evidence="1">
    <location>
        <begin position="140"/>
        <end position="149"/>
    </location>
</feature>
<dbReference type="SUPFAM" id="SSF141571">
    <property type="entry name" value="Pentapeptide repeat-like"/>
    <property type="match status" value="1"/>
</dbReference>
<dbReference type="Proteomes" id="UP001597024">
    <property type="component" value="Unassembled WGS sequence"/>
</dbReference>
<accession>A0ABW3E4Y9</accession>
<keyword evidence="3" id="KW-1185">Reference proteome</keyword>
<name>A0ABW3E4Y9_9ACTN</name>
<feature type="region of interest" description="Disordered" evidence="1">
    <location>
        <begin position="187"/>
        <end position="297"/>
    </location>
</feature>
<sequence>MGGSPLDGISLGVGGPVKAVSFTDEQLKNLGTEFSGRAKDVDGLIHGTGSIGIAPPAFGVLGVGLNSAHDTARDGAVELLKAGKKAIDSWNAALKAASANYKAAEEASTTKEEGGPGLGGPGLGGPGLGGPGLGGGLGDGMKPPGSGTDLPDKDLLNRDLLDKNLPDKDLLDKDLLDRNLPDKDLLDKDQLDRNLPDQDLPGRDLPDSKLPDPNGTNPNLPDPNLPGAKLPDPNGVGDNLNKPGLGLDDPAKTTLSSYDPPGLNNLGDVATTQPRPPGGSTWTGDSLGPDSPGRGGG</sequence>
<organism evidence="2 3">
    <name type="scientific">Streptosporangium algeriense</name>
    <dbReference type="NCBI Taxonomy" id="1682748"/>
    <lineage>
        <taxon>Bacteria</taxon>
        <taxon>Bacillati</taxon>
        <taxon>Actinomycetota</taxon>
        <taxon>Actinomycetes</taxon>
        <taxon>Streptosporangiales</taxon>
        <taxon>Streptosporangiaceae</taxon>
        <taxon>Streptosporangium</taxon>
    </lineage>
</organism>
<comment type="caution">
    <text evidence="2">The sequence shown here is derived from an EMBL/GenBank/DDBJ whole genome shotgun (WGS) entry which is preliminary data.</text>
</comment>
<feature type="region of interest" description="Disordered" evidence="1">
    <location>
        <begin position="105"/>
        <end position="155"/>
    </location>
</feature>
<feature type="compositionally biased region" description="Basic and acidic residues" evidence="1">
    <location>
        <begin position="105"/>
        <end position="114"/>
    </location>
</feature>
<gene>
    <name evidence="2" type="ORF">ACFQ08_36195</name>
</gene>
<proteinExistence type="predicted"/>
<feature type="compositionally biased region" description="Basic and acidic residues" evidence="1">
    <location>
        <begin position="187"/>
        <end position="210"/>
    </location>
</feature>
<protein>
    <submittedName>
        <fullName evidence="2">Uncharacterized protein</fullName>
    </submittedName>
</protein>
<evidence type="ECO:0000313" key="2">
    <source>
        <dbReference type="EMBL" id="MFD0890015.1"/>
    </source>
</evidence>